<evidence type="ECO:0000259" key="1">
    <source>
        <dbReference type="Pfam" id="PF01850"/>
    </source>
</evidence>
<feature type="domain" description="PIN" evidence="1">
    <location>
        <begin position="2"/>
        <end position="123"/>
    </location>
</feature>
<dbReference type="InterPro" id="IPR052919">
    <property type="entry name" value="TA_system_RNase"/>
</dbReference>
<dbReference type="AlphaFoldDB" id="A0A3G3IP37"/>
<dbReference type="KEGG" id="bthg:MS2017_1940"/>
<dbReference type="PANTHER" id="PTHR36173:SF2">
    <property type="entry name" value="RIBONUCLEASE VAPC16"/>
    <property type="match status" value="1"/>
</dbReference>
<dbReference type="Proteomes" id="UP000278334">
    <property type="component" value="Chromosome"/>
</dbReference>
<dbReference type="InterPro" id="IPR041705">
    <property type="entry name" value="PIN_Sll0205"/>
</dbReference>
<dbReference type="SUPFAM" id="SSF88723">
    <property type="entry name" value="PIN domain-like"/>
    <property type="match status" value="1"/>
</dbReference>
<protein>
    <submittedName>
        <fullName evidence="2">Twitching motility protein PilT</fullName>
    </submittedName>
</protein>
<proteinExistence type="predicted"/>
<sequence>MYIIDTHIFLWLIKYPEKINQHQLQILQNARENIYISNISFLEIALKFQKGKLELFGFSPEQLVKIAKKMNLKIIDIDAQTMANSHQLPPVKKHKDPFDRLLVWLCLQNNWTLLSADNKLNEYTQQGLKWI</sequence>
<dbReference type="CDD" id="cd09872">
    <property type="entry name" value="PIN_Sll0205-like"/>
    <property type="match status" value="1"/>
</dbReference>
<dbReference type="EMBL" id="CP024634">
    <property type="protein sequence ID" value="AYQ57603.1"/>
    <property type="molecule type" value="Genomic_DNA"/>
</dbReference>
<dbReference type="Pfam" id="PF01850">
    <property type="entry name" value="PIN"/>
    <property type="match status" value="1"/>
</dbReference>
<evidence type="ECO:0000313" key="3">
    <source>
        <dbReference type="Proteomes" id="UP000278334"/>
    </source>
</evidence>
<evidence type="ECO:0000313" key="2">
    <source>
        <dbReference type="EMBL" id="AYQ57603.1"/>
    </source>
</evidence>
<name>A0A3G3IP37_9GAMM</name>
<dbReference type="InterPro" id="IPR029060">
    <property type="entry name" value="PIN-like_dom_sf"/>
</dbReference>
<reference evidence="2 3" key="1">
    <citation type="submission" date="2017-11" db="EMBL/GenBank/DDBJ databases">
        <title>Genome sequence of the bacterial symbiont EPR9N from a vent mussel Bathymodiolus thermophilus.</title>
        <authorList>
            <person name="Won Y.-J."/>
        </authorList>
    </citation>
    <scope>NUCLEOTIDE SEQUENCE [LARGE SCALE GENOMIC DNA]</scope>
    <source>
        <strain evidence="2 3">EPR9N</strain>
    </source>
</reference>
<dbReference type="PANTHER" id="PTHR36173">
    <property type="entry name" value="RIBONUCLEASE VAPC16-RELATED"/>
    <property type="match status" value="1"/>
</dbReference>
<organism evidence="2 3">
    <name type="scientific">Bathymodiolus thermophilus thioautotrophic gill symbiont</name>
    <dbReference type="NCBI Taxonomy" id="2360"/>
    <lineage>
        <taxon>Bacteria</taxon>
        <taxon>Pseudomonadati</taxon>
        <taxon>Pseudomonadota</taxon>
        <taxon>Gammaproteobacteria</taxon>
        <taxon>sulfur-oxidizing symbionts</taxon>
    </lineage>
</organism>
<dbReference type="InterPro" id="IPR002716">
    <property type="entry name" value="PIN_dom"/>
</dbReference>
<accession>A0A3G3IP37</accession>
<gene>
    <name evidence="2" type="ORF">MS2017_1940</name>
</gene>
<dbReference type="RefSeq" id="WP_122952038.1">
    <property type="nucleotide sequence ID" value="NZ_CP024634.1"/>
</dbReference>
<dbReference type="Gene3D" id="3.40.50.1010">
    <property type="entry name" value="5'-nuclease"/>
    <property type="match status" value="1"/>
</dbReference>